<dbReference type="InterPro" id="IPR000522">
    <property type="entry name" value="ABC_transptr_permease_BtuC"/>
</dbReference>
<dbReference type="GO" id="GO:0005886">
    <property type="term" value="C:plasma membrane"/>
    <property type="evidence" value="ECO:0007669"/>
    <property type="project" value="UniProtKB-SubCell"/>
</dbReference>
<dbReference type="OrthoDB" id="9782305at2"/>
<organism evidence="9 10">
    <name type="scientific">Aquabacterium soli</name>
    <dbReference type="NCBI Taxonomy" id="2493092"/>
    <lineage>
        <taxon>Bacteria</taxon>
        <taxon>Pseudomonadati</taxon>
        <taxon>Pseudomonadota</taxon>
        <taxon>Betaproteobacteria</taxon>
        <taxon>Burkholderiales</taxon>
        <taxon>Aquabacterium</taxon>
    </lineage>
</organism>
<dbReference type="PANTHER" id="PTHR30472:SF25">
    <property type="entry name" value="ABC TRANSPORTER PERMEASE PROTEIN MJ0876-RELATED"/>
    <property type="match status" value="1"/>
</dbReference>
<dbReference type="PANTHER" id="PTHR30472">
    <property type="entry name" value="FERRIC ENTEROBACTIN TRANSPORT SYSTEM PERMEASE PROTEIN"/>
    <property type="match status" value="1"/>
</dbReference>
<comment type="subcellular location">
    <subcellularLocation>
        <location evidence="1">Cell membrane</location>
        <topology evidence="1">Multi-pass membrane protein</topology>
    </subcellularLocation>
</comment>
<feature type="transmembrane region" description="Helical" evidence="8">
    <location>
        <begin position="211"/>
        <end position="229"/>
    </location>
</feature>
<evidence type="ECO:0000256" key="5">
    <source>
        <dbReference type="ARBA" id="ARBA00022692"/>
    </source>
</evidence>
<feature type="transmembrane region" description="Helical" evidence="8">
    <location>
        <begin position="29"/>
        <end position="52"/>
    </location>
</feature>
<keyword evidence="3" id="KW-0813">Transport</keyword>
<dbReference type="GO" id="GO:0022857">
    <property type="term" value="F:transmembrane transporter activity"/>
    <property type="evidence" value="ECO:0007669"/>
    <property type="project" value="InterPro"/>
</dbReference>
<keyword evidence="5 8" id="KW-0812">Transmembrane</keyword>
<dbReference type="Proteomes" id="UP000269265">
    <property type="component" value="Unassembled WGS sequence"/>
</dbReference>
<keyword evidence="10" id="KW-1185">Reference proteome</keyword>
<accession>A0A3R8S2E0</accession>
<feature type="transmembrane region" description="Helical" evidence="8">
    <location>
        <begin position="328"/>
        <end position="346"/>
    </location>
</feature>
<proteinExistence type="inferred from homology"/>
<evidence type="ECO:0000313" key="9">
    <source>
        <dbReference type="EMBL" id="RRS04560.1"/>
    </source>
</evidence>
<comment type="similarity">
    <text evidence="2">Belongs to the binding-protein-dependent transport system permease family. FecCD subfamily.</text>
</comment>
<evidence type="ECO:0000313" key="10">
    <source>
        <dbReference type="Proteomes" id="UP000269265"/>
    </source>
</evidence>
<comment type="caution">
    <text evidence="9">The sequence shown here is derived from an EMBL/GenBank/DDBJ whole genome shotgun (WGS) entry which is preliminary data.</text>
</comment>
<keyword evidence="4" id="KW-1003">Cell membrane</keyword>
<dbReference type="GO" id="GO:0033214">
    <property type="term" value="P:siderophore-iron import into cell"/>
    <property type="evidence" value="ECO:0007669"/>
    <property type="project" value="TreeGrafter"/>
</dbReference>
<feature type="transmembrane region" description="Helical" evidence="8">
    <location>
        <begin position="260"/>
        <end position="285"/>
    </location>
</feature>
<feature type="transmembrane region" description="Helical" evidence="8">
    <location>
        <begin position="79"/>
        <end position="96"/>
    </location>
</feature>
<feature type="transmembrane region" description="Helical" evidence="8">
    <location>
        <begin position="108"/>
        <end position="130"/>
    </location>
</feature>
<dbReference type="InterPro" id="IPR037294">
    <property type="entry name" value="ABC_BtuC-like"/>
</dbReference>
<dbReference type="Gene3D" id="1.10.3470.10">
    <property type="entry name" value="ABC transporter involved in vitamin B12 uptake, BtuC"/>
    <property type="match status" value="1"/>
</dbReference>
<sequence length="354" mass="35920">MTVSTLKATQAQAAPWLVWRLPDGRWSPVALVLSVAAALLLALVLGATQGAYSVTLADLWAGPASQGAEVFWHIRAPRLVMAVLAGAALGVSGALVQGLFRNPLADPGLIGVSSGAALGAGVAIVMAPYLPQVLGFWPVIALAFVGGLLVTGVVWYLSRANGLVHTPLLLLVGVAINALAGAGLGLLSHLASDIQLRTLTFWLLGSLGGSQWPTTLACAVVVAAVLCVAPSQARALNALALGEAQARLMGVPVTAVQQRCVVLVALAVGAVTALTGIVGFIGLLAPHAVRLLAGPDHRVVLPASAAVGAVLVLLADTAARTAFAPGDLPLGVLTGLLGAPAFLWMLHRRFKTTT</sequence>
<protein>
    <submittedName>
        <fullName evidence="9">Iron ABC transporter permease</fullName>
    </submittedName>
</protein>
<evidence type="ECO:0000256" key="2">
    <source>
        <dbReference type="ARBA" id="ARBA00007935"/>
    </source>
</evidence>
<feature type="transmembrane region" description="Helical" evidence="8">
    <location>
        <begin position="169"/>
        <end position="191"/>
    </location>
</feature>
<dbReference type="AlphaFoldDB" id="A0A3R8S2E0"/>
<dbReference type="FunFam" id="1.10.3470.10:FF:000001">
    <property type="entry name" value="Vitamin B12 ABC transporter permease BtuC"/>
    <property type="match status" value="1"/>
</dbReference>
<dbReference type="RefSeq" id="WP_125242934.1">
    <property type="nucleotide sequence ID" value="NZ_RSED01000006.1"/>
</dbReference>
<evidence type="ECO:0000256" key="3">
    <source>
        <dbReference type="ARBA" id="ARBA00022448"/>
    </source>
</evidence>
<dbReference type="CDD" id="cd06550">
    <property type="entry name" value="TM_ABC_iron-siderophores_like"/>
    <property type="match status" value="1"/>
</dbReference>
<reference evidence="9 10" key="1">
    <citation type="submission" date="2018-12" db="EMBL/GenBank/DDBJ databases">
        <title>The whole draft genome of Aquabacterium sp. SJQ9.</title>
        <authorList>
            <person name="Sun L."/>
            <person name="Gao X."/>
            <person name="Chen W."/>
            <person name="Huang K."/>
        </authorList>
    </citation>
    <scope>NUCLEOTIDE SEQUENCE [LARGE SCALE GENOMIC DNA]</scope>
    <source>
        <strain evidence="9 10">SJQ9</strain>
    </source>
</reference>
<evidence type="ECO:0000256" key="1">
    <source>
        <dbReference type="ARBA" id="ARBA00004651"/>
    </source>
</evidence>
<feature type="transmembrane region" description="Helical" evidence="8">
    <location>
        <begin position="136"/>
        <end position="157"/>
    </location>
</feature>
<evidence type="ECO:0000256" key="6">
    <source>
        <dbReference type="ARBA" id="ARBA00022989"/>
    </source>
</evidence>
<gene>
    <name evidence="9" type="ORF">EIP75_09005</name>
</gene>
<dbReference type="SUPFAM" id="SSF81345">
    <property type="entry name" value="ABC transporter involved in vitamin B12 uptake, BtuC"/>
    <property type="match status" value="1"/>
</dbReference>
<evidence type="ECO:0000256" key="4">
    <source>
        <dbReference type="ARBA" id="ARBA00022475"/>
    </source>
</evidence>
<name>A0A3R8S2E0_9BURK</name>
<keyword evidence="6 8" id="KW-1133">Transmembrane helix</keyword>
<keyword evidence="7 8" id="KW-0472">Membrane</keyword>
<evidence type="ECO:0000256" key="8">
    <source>
        <dbReference type="SAM" id="Phobius"/>
    </source>
</evidence>
<dbReference type="EMBL" id="RSED01000006">
    <property type="protein sequence ID" value="RRS04560.1"/>
    <property type="molecule type" value="Genomic_DNA"/>
</dbReference>
<evidence type="ECO:0000256" key="7">
    <source>
        <dbReference type="ARBA" id="ARBA00023136"/>
    </source>
</evidence>
<dbReference type="Pfam" id="PF01032">
    <property type="entry name" value="FecCD"/>
    <property type="match status" value="1"/>
</dbReference>
<feature type="transmembrane region" description="Helical" evidence="8">
    <location>
        <begin position="297"/>
        <end position="316"/>
    </location>
</feature>